<protein>
    <submittedName>
        <fullName evidence="1">Uncharacterized protein</fullName>
    </submittedName>
</protein>
<organism evidence="1 2">
    <name type="scientific">Hymenobacter polaris</name>
    <dbReference type="NCBI Taxonomy" id="2682546"/>
    <lineage>
        <taxon>Bacteria</taxon>
        <taxon>Pseudomonadati</taxon>
        <taxon>Bacteroidota</taxon>
        <taxon>Cytophagia</taxon>
        <taxon>Cytophagales</taxon>
        <taxon>Hymenobacteraceae</taxon>
        <taxon>Hymenobacter</taxon>
    </lineage>
</organism>
<dbReference type="AlphaFoldDB" id="A0A7Y0ABN7"/>
<reference evidence="1 2" key="1">
    <citation type="submission" date="2020-04" db="EMBL/GenBank/DDBJ databases">
        <title>Hymenobacter polaris sp. nov., isolated from Arctic soil.</title>
        <authorList>
            <person name="Dahal R.H."/>
        </authorList>
    </citation>
    <scope>NUCLEOTIDE SEQUENCE [LARGE SCALE GENOMIC DNA]</scope>
    <source>
        <strain evidence="1 2">RP-2-7</strain>
    </source>
</reference>
<dbReference type="EMBL" id="JABBGH010000001">
    <property type="protein sequence ID" value="NML64369.1"/>
    <property type="molecule type" value="Genomic_DNA"/>
</dbReference>
<sequence length="67" mass="7277">MESQTTRATAVRQALARRARTAYTPPELQVLTQYVLGHLTQQQANEQLRTLGLTLTLASSAASPQPA</sequence>
<evidence type="ECO:0000313" key="2">
    <source>
        <dbReference type="Proteomes" id="UP000559626"/>
    </source>
</evidence>
<keyword evidence="2" id="KW-1185">Reference proteome</keyword>
<accession>A0A7Y0ABN7</accession>
<proteinExistence type="predicted"/>
<comment type="caution">
    <text evidence="1">The sequence shown here is derived from an EMBL/GenBank/DDBJ whole genome shotgun (WGS) entry which is preliminary data.</text>
</comment>
<evidence type="ECO:0000313" key="1">
    <source>
        <dbReference type="EMBL" id="NML64369.1"/>
    </source>
</evidence>
<gene>
    <name evidence="1" type="ORF">HHL22_04040</name>
</gene>
<name>A0A7Y0ABN7_9BACT</name>
<dbReference type="RefSeq" id="WP_169529675.1">
    <property type="nucleotide sequence ID" value="NZ_JABBGH010000001.1"/>
</dbReference>
<dbReference type="Proteomes" id="UP000559626">
    <property type="component" value="Unassembled WGS sequence"/>
</dbReference>